<dbReference type="KEGG" id="rbc:BN938_1553"/>
<dbReference type="Gene3D" id="3.60.21.10">
    <property type="match status" value="1"/>
</dbReference>
<evidence type="ECO:0000256" key="2">
    <source>
        <dbReference type="ARBA" id="ARBA00022801"/>
    </source>
</evidence>
<dbReference type="Pfam" id="PF00149">
    <property type="entry name" value="Metallophos"/>
    <property type="match status" value="1"/>
</dbReference>
<dbReference type="HOGENOM" id="CLU_025443_6_0_10"/>
<organism evidence="4 5">
    <name type="scientific">Mucinivorans hirudinis</name>
    <dbReference type="NCBI Taxonomy" id="1433126"/>
    <lineage>
        <taxon>Bacteria</taxon>
        <taxon>Pseudomonadati</taxon>
        <taxon>Bacteroidota</taxon>
        <taxon>Bacteroidia</taxon>
        <taxon>Bacteroidales</taxon>
        <taxon>Rikenellaceae</taxon>
        <taxon>Mucinivorans</taxon>
    </lineage>
</organism>
<dbReference type="Proteomes" id="UP000027616">
    <property type="component" value="Chromosome I"/>
</dbReference>
<keyword evidence="2" id="KW-0378">Hydrolase</keyword>
<dbReference type="GO" id="GO:0016020">
    <property type="term" value="C:membrane"/>
    <property type="evidence" value="ECO:0007669"/>
    <property type="project" value="GOC"/>
</dbReference>
<protein>
    <submittedName>
        <fullName evidence="4">Putative phosphoesterase</fullName>
    </submittedName>
</protein>
<evidence type="ECO:0000256" key="1">
    <source>
        <dbReference type="ARBA" id="ARBA00022723"/>
    </source>
</evidence>
<dbReference type="SUPFAM" id="SSF56300">
    <property type="entry name" value="Metallo-dependent phosphatases"/>
    <property type="match status" value="1"/>
</dbReference>
<gene>
    <name evidence="4" type="ORF">BN938_1553</name>
</gene>
<sequence>MIYGATYGRNAIRVERVTLYFDDLPEQFDGFTIAQFSDTHLGNYRPKTTIIERMVRIINSLNPDIIVQSGDLVNIHSGELSERFMEHFSRLKAPVYAVYGNHDLGYYIKDNSIDPAQSVAELTAKERAMGWHFLHNQAQWIHRAGDSIAIAGVGFPRDGRVSVKPTNLGLSDLKAAFRDIERNQFAILISHSPNMFDSVPDVANAALTLSGHTHAMQAKVKIGNWQWSPAAWVYPMWGGVYEKDGRYLYVNEGIGYALYPMRIGTRPEVTLIELRRKTTPKIP</sequence>
<feature type="domain" description="Calcineurin-like phosphoesterase" evidence="3">
    <location>
        <begin position="32"/>
        <end position="215"/>
    </location>
</feature>
<accession>A0A060R897</accession>
<dbReference type="AlphaFoldDB" id="A0A060R897"/>
<dbReference type="GO" id="GO:0008758">
    <property type="term" value="F:UDP-2,3-diacylglucosamine hydrolase activity"/>
    <property type="evidence" value="ECO:0007669"/>
    <property type="project" value="TreeGrafter"/>
</dbReference>
<dbReference type="GO" id="GO:0046872">
    <property type="term" value="F:metal ion binding"/>
    <property type="evidence" value="ECO:0007669"/>
    <property type="project" value="UniProtKB-KW"/>
</dbReference>
<evidence type="ECO:0000259" key="3">
    <source>
        <dbReference type="Pfam" id="PF00149"/>
    </source>
</evidence>
<dbReference type="PANTHER" id="PTHR31302">
    <property type="entry name" value="TRANSMEMBRANE PROTEIN WITH METALLOPHOSPHOESTERASE DOMAIN-RELATED"/>
    <property type="match status" value="1"/>
</dbReference>
<evidence type="ECO:0000313" key="4">
    <source>
        <dbReference type="EMBL" id="CDN31640.1"/>
    </source>
</evidence>
<evidence type="ECO:0000313" key="5">
    <source>
        <dbReference type="Proteomes" id="UP000027616"/>
    </source>
</evidence>
<reference evidence="4 5" key="1">
    <citation type="journal article" date="2015" name="Genome Announc.">
        <title>Complete Genome Sequence of the Novel Leech Symbiont Mucinivorans hirudinis M3T.</title>
        <authorList>
            <person name="Nelson M.C."/>
            <person name="Bomar L."/>
            <person name="Graf J."/>
        </authorList>
    </citation>
    <scope>NUCLEOTIDE SEQUENCE [LARGE SCALE GENOMIC DNA]</scope>
    <source>
        <strain evidence="5">M3</strain>
    </source>
</reference>
<keyword evidence="5" id="KW-1185">Reference proteome</keyword>
<name>A0A060R897_9BACT</name>
<dbReference type="InterPro" id="IPR004843">
    <property type="entry name" value="Calcineurin-like_PHP"/>
</dbReference>
<dbReference type="EMBL" id="HG934468">
    <property type="protein sequence ID" value="CDN31640.1"/>
    <property type="molecule type" value="Genomic_DNA"/>
</dbReference>
<dbReference type="PANTHER" id="PTHR31302:SF31">
    <property type="entry name" value="PHOSPHODIESTERASE YAEI"/>
    <property type="match status" value="1"/>
</dbReference>
<dbReference type="InterPro" id="IPR029052">
    <property type="entry name" value="Metallo-depent_PP-like"/>
</dbReference>
<dbReference type="eggNOG" id="COG1408">
    <property type="taxonomic scope" value="Bacteria"/>
</dbReference>
<proteinExistence type="predicted"/>
<keyword evidence="1" id="KW-0479">Metal-binding</keyword>
<dbReference type="GO" id="GO:0009245">
    <property type="term" value="P:lipid A biosynthetic process"/>
    <property type="evidence" value="ECO:0007669"/>
    <property type="project" value="TreeGrafter"/>
</dbReference>
<dbReference type="InterPro" id="IPR051158">
    <property type="entry name" value="Metallophosphoesterase_sf"/>
</dbReference>